<sequence length="401" mass="42884">MYYPTILSSALSFALLATSSSAQQLFAAHSDGNVSTLALTGSGSTSALSITSVSSECEANPASLNLEFNERILYCLDRGRGSNTQGSLNSFSIDSSGKLTRIARVGAPLSGITAEMFRVPSTGVRGYVSGSYNRSAIGVYRLGESGALTEPLQTIFPNTTSAGPVPLRQDRSYLHHVILDPSGKYLLMPDLGGDRIRVFKYNKQTIAPLEELPSLVTNPGTGPRHAVFWRSPETGLLYLFFNGELDQQIYSYRIQYTKSGLTWSHPSSIVSVSDSLPPTTAPTSEIAITPDGRFVIVSNRDVSFAASIINRSGPSDTLSVFSINGNGTLNPIQQAPSGGYSPRQFMINKAGDKIAVGHQNNNTVVVWKRDVETGKIVSEADGGKLGVATLSGAVVFTQWDE</sequence>
<dbReference type="Proteomes" id="UP001153331">
    <property type="component" value="Unassembled WGS sequence"/>
</dbReference>
<evidence type="ECO:0000313" key="2">
    <source>
        <dbReference type="Proteomes" id="UP001153331"/>
    </source>
</evidence>
<evidence type="ECO:0000313" key="1">
    <source>
        <dbReference type="EMBL" id="KAJ8119068.1"/>
    </source>
</evidence>
<accession>A0ACC2IVH5</accession>
<protein>
    <submittedName>
        <fullName evidence="1">Uncharacterized protein</fullName>
    </submittedName>
</protein>
<keyword evidence="2" id="KW-1185">Reference proteome</keyword>
<reference evidence="1" key="1">
    <citation type="submission" date="2022-11" db="EMBL/GenBank/DDBJ databases">
        <title>Genome Sequence of Boeremia exigua.</title>
        <authorList>
            <person name="Buettner E."/>
        </authorList>
    </citation>
    <scope>NUCLEOTIDE SEQUENCE</scope>
    <source>
        <strain evidence="1">CU02</strain>
    </source>
</reference>
<dbReference type="EMBL" id="JAPHNI010000002">
    <property type="protein sequence ID" value="KAJ8119068.1"/>
    <property type="molecule type" value="Genomic_DNA"/>
</dbReference>
<organism evidence="1 2">
    <name type="scientific">Boeremia exigua</name>
    <dbReference type="NCBI Taxonomy" id="749465"/>
    <lineage>
        <taxon>Eukaryota</taxon>
        <taxon>Fungi</taxon>
        <taxon>Dikarya</taxon>
        <taxon>Ascomycota</taxon>
        <taxon>Pezizomycotina</taxon>
        <taxon>Dothideomycetes</taxon>
        <taxon>Pleosporomycetidae</taxon>
        <taxon>Pleosporales</taxon>
        <taxon>Pleosporineae</taxon>
        <taxon>Didymellaceae</taxon>
        <taxon>Boeremia</taxon>
    </lineage>
</organism>
<gene>
    <name evidence="1" type="ORF">OPT61_g50</name>
</gene>
<name>A0ACC2IVH5_9PLEO</name>
<comment type="caution">
    <text evidence="1">The sequence shown here is derived from an EMBL/GenBank/DDBJ whole genome shotgun (WGS) entry which is preliminary data.</text>
</comment>
<proteinExistence type="predicted"/>